<dbReference type="Pfam" id="PF19663">
    <property type="entry name" value="DUF6166"/>
    <property type="match status" value="1"/>
</dbReference>
<evidence type="ECO:0000313" key="1">
    <source>
        <dbReference type="EMBL" id="GAG21045.1"/>
    </source>
</evidence>
<reference evidence="1" key="1">
    <citation type="journal article" date="2014" name="Front. Microbiol.">
        <title>High frequency of phylogenetically diverse reductive dehalogenase-homologous genes in deep subseafloor sedimentary metagenomes.</title>
        <authorList>
            <person name="Kawai M."/>
            <person name="Futagami T."/>
            <person name="Toyoda A."/>
            <person name="Takaki Y."/>
            <person name="Nishi S."/>
            <person name="Hori S."/>
            <person name="Arai W."/>
            <person name="Tsubouchi T."/>
            <person name="Morono Y."/>
            <person name="Uchiyama I."/>
            <person name="Ito T."/>
            <person name="Fujiyama A."/>
            <person name="Inagaki F."/>
            <person name="Takami H."/>
        </authorList>
    </citation>
    <scope>NUCLEOTIDE SEQUENCE</scope>
    <source>
        <strain evidence="1">Expedition CK06-06</strain>
    </source>
</reference>
<proteinExistence type="predicted"/>
<name>X0VS50_9ZZZZ</name>
<accession>X0VS50</accession>
<organism evidence="1">
    <name type="scientific">marine sediment metagenome</name>
    <dbReference type="NCBI Taxonomy" id="412755"/>
    <lineage>
        <taxon>unclassified sequences</taxon>
        <taxon>metagenomes</taxon>
        <taxon>ecological metagenomes</taxon>
    </lineage>
</organism>
<protein>
    <submittedName>
        <fullName evidence="1">Uncharacterized protein</fullName>
    </submittedName>
</protein>
<feature type="non-terminal residue" evidence="1">
    <location>
        <position position="77"/>
    </location>
</feature>
<comment type="caution">
    <text evidence="1">The sequence shown here is derived from an EMBL/GenBank/DDBJ whole genome shotgun (WGS) entry which is preliminary data.</text>
</comment>
<sequence length="77" mass="8510">MSWSYEAKKEVGQIGTIDVKIVSADGTDEFLKNHGYHSPDGFQIGYEGSGPADLAYSILIDYFARTHDEPLSEIPCK</sequence>
<dbReference type="EMBL" id="BARS01031694">
    <property type="protein sequence ID" value="GAG21045.1"/>
    <property type="molecule type" value="Genomic_DNA"/>
</dbReference>
<dbReference type="AlphaFoldDB" id="X0VS50"/>
<gene>
    <name evidence="1" type="ORF">S01H1_49289</name>
</gene>
<dbReference type="InterPro" id="IPR046164">
    <property type="entry name" value="DUF6166"/>
</dbReference>